<dbReference type="EMBL" id="CAJFCJ010000009">
    <property type="protein sequence ID" value="CAD5118587.1"/>
    <property type="molecule type" value="Genomic_DNA"/>
</dbReference>
<dbReference type="InterPro" id="IPR050361">
    <property type="entry name" value="MPP/UQCRC_Complex"/>
</dbReference>
<evidence type="ECO:0000256" key="3">
    <source>
        <dbReference type="ARBA" id="ARBA00023128"/>
    </source>
</evidence>
<keyword evidence="3" id="KW-0496">Mitochondrion</keyword>
<dbReference type="InterPro" id="IPR007863">
    <property type="entry name" value="Peptidase_M16_C"/>
</dbReference>
<dbReference type="Pfam" id="PF05193">
    <property type="entry name" value="Peptidase_M16_C"/>
    <property type="match status" value="1"/>
</dbReference>
<comment type="caution">
    <text evidence="6">The sequence shown here is derived from an EMBL/GenBank/DDBJ whole genome shotgun (WGS) entry which is preliminary data.</text>
</comment>
<evidence type="ECO:0000259" key="4">
    <source>
        <dbReference type="Pfam" id="PF00675"/>
    </source>
</evidence>
<keyword evidence="2" id="KW-0809">Transit peptide</keyword>
<gene>
    <name evidence="6" type="ORF">DGYR_LOCUS6942</name>
</gene>
<dbReference type="GO" id="GO:0046872">
    <property type="term" value="F:metal ion binding"/>
    <property type="evidence" value="ECO:0007669"/>
    <property type="project" value="InterPro"/>
</dbReference>
<organism evidence="6 7">
    <name type="scientific">Dimorphilus gyrociliatus</name>
    <dbReference type="NCBI Taxonomy" id="2664684"/>
    <lineage>
        <taxon>Eukaryota</taxon>
        <taxon>Metazoa</taxon>
        <taxon>Spiralia</taxon>
        <taxon>Lophotrochozoa</taxon>
        <taxon>Annelida</taxon>
        <taxon>Polychaeta</taxon>
        <taxon>Polychaeta incertae sedis</taxon>
        <taxon>Dinophilidae</taxon>
        <taxon>Dimorphilus</taxon>
    </lineage>
</organism>
<evidence type="ECO:0000256" key="1">
    <source>
        <dbReference type="ARBA" id="ARBA00004173"/>
    </source>
</evidence>
<keyword evidence="7" id="KW-1185">Reference proteome</keyword>
<reference evidence="6 7" key="1">
    <citation type="submission" date="2020-08" db="EMBL/GenBank/DDBJ databases">
        <authorList>
            <person name="Hejnol A."/>
        </authorList>
    </citation>
    <scope>NUCLEOTIDE SEQUENCE [LARGE SCALE GENOMIC DNA]</scope>
</reference>
<dbReference type="FunFam" id="3.30.830.10:FF:000021">
    <property type="entry name" value="Cytochrome b-c1 complex subunit 2"/>
    <property type="match status" value="1"/>
</dbReference>
<dbReference type="InterPro" id="IPR011249">
    <property type="entry name" value="Metalloenz_LuxS/M16"/>
</dbReference>
<dbReference type="GO" id="GO:0016020">
    <property type="term" value="C:membrane"/>
    <property type="evidence" value="ECO:0007669"/>
    <property type="project" value="UniProtKB-ARBA"/>
</dbReference>
<accession>A0A7I8VT69</accession>
<evidence type="ECO:0000259" key="5">
    <source>
        <dbReference type="Pfam" id="PF05193"/>
    </source>
</evidence>
<feature type="domain" description="Peptidase M16 C-terminal" evidence="5">
    <location>
        <begin position="200"/>
        <end position="373"/>
    </location>
</feature>
<dbReference type="PANTHER" id="PTHR11851">
    <property type="entry name" value="METALLOPROTEASE"/>
    <property type="match status" value="1"/>
</dbReference>
<dbReference type="Gene3D" id="3.30.830.10">
    <property type="entry name" value="Metalloenzyme, LuxS/M16 peptidase-like"/>
    <property type="match status" value="2"/>
</dbReference>
<protein>
    <submittedName>
        <fullName evidence="6">DgyrCDS7275</fullName>
    </submittedName>
</protein>
<evidence type="ECO:0000256" key="2">
    <source>
        <dbReference type="ARBA" id="ARBA00022946"/>
    </source>
</evidence>
<comment type="subcellular location">
    <subcellularLocation>
        <location evidence="1">Mitochondrion</location>
    </subcellularLocation>
</comment>
<evidence type="ECO:0000313" key="7">
    <source>
        <dbReference type="Proteomes" id="UP000549394"/>
    </source>
</evidence>
<dbReference type="AlphaFoldDB" id="A0A7I8VT69"/>
<evidence type="ECO:0000313" key="6">
    <source>
        <dbReference type="EMBL" id="CAD5118587.1"/>
    </source>
</evidence>
<name>A0A7I8VT69_9ANNE</name>
<dbReference type="GO" id="GO:0005739">
    <property type="term" value="C:mitochondrion"/>
    <property type="evidence" value="ECO:0007669"/>
    <property type="project" value="UniProtKB-SubCell"/>
</dbReference>
<dbReference type="FunFam" id="3.30.830.10:FF:000039">
    <property type="entry name" value="Ubiquinol-cytochrome c reductase core subunit 2"/>
    <property type="match status" value="1"/>
</dbReference>
<dbReference type="Proteomes" id="UP000549394">
    <property type="component" value="Unassembled WGS sequence"/>
</dbReference>
<proteinExistence type="predicted"/>
<dbReference type="InterPro" id="IPR011765">
    <property type="entry name" value="Pept_M16_N"/>
</dbReference>
<feature type="domain" description="Peptidase M16 N-terminal" evidence="4">
    <location>
        <begin position="49"/>
        <end position="191"/>
    </location>
</feature>
<dbReference type="OrthoDB" id="6369905at2759"/>
<dbReference type="SUPFAM" id="SSF63411">
    <property type="entry name" value="LuxS/MPP-like metallohydrolase"/>
    <property type="match status" value="2"/>
</dbReference>
<sequence length="451" mass="49005">MRAASRPIAASVQKRLYATRLAEHQEASRVSLPKQSAQITRLNNGALVTSLENYAPIAHISILFKAGTRNESYENLGVCHALRTGAALSTQNVTQFGLTRNLQQLGADLTCTTTREHVCYSLQADRDKLTQAFQFLGEAAFMQNFKRWEVKDRVPDYLNLDLGRLDLDYNTRVIELLHTAAYRRTLANSLYIDRNRISGINHEMMTSYAKDMFTAGDLIVSGVGVDHKDLVKLTQSMNVTGTAKKPQEAVFYGGEQRVDIPGEFTFAALATKSSSIGDKEYFATLVLQRILGVGPHMKYSNTGKLQDAASKAAKSPVQVSSMNLVYSDSGLFGVQAVAKSADIASVLKATTEQIGQVASGSVSAEALETAKRSVKSTMWMELESSAGLVQDLALQAAYRGALMEPAEFGKAIDEVDASAVKNVAAQIFKGKPAFAAVGNLSQVPYLDELKL</sequence>
<dbReference type="PANTHER" id="PTHR11851:SF226">
    <property type="entry name" value="CYTOCHROME B-C1 COMPLEX SUBUNIT 2, MITOCHONDRIAL"/>
    <property type="match status" value="1"/>
</dbReference>
<dbReference type="Pfam" id="PF00675">
    <property type="entry name" value="Peptidase_M16"/>
    <property type="match status" value="1"/>
</dbReference>